<evidence type="ECO:0000256" key="9">
    <source>
        <dbReference type="PROSITE-ProRule" id="PRU01373"/>
    </source>
</evidence>
<dbReference type="Proteomes" id="UP000284219">
    <property type="component" value="Unassembled WGS sequence"/>
</dbReference>
<name>A0A419SF19_9BACL</name>
<dbReference type="EMBL" id="MCHY01000010">
    <property type="protein sequence ID" value="RKD22064.1"/>
    <property type="molecule type" value="Genomic_DNA"/>
</dbReference>
<comment type="similarity">
    <text evidence="2">Belongs to the YkuD family.</text>
</comment>
<evidence type="ECO:0000256" key="3">
    <source>
        <dbReference type="ARBA" id="ARBA00022676"/>
    </source>
</evidence>
<dbReference type="Gene3D" id="2.40.440.10">
    <property type="entry name" value="L,D-transpeptidase catalytic domain-like"/>
    <property type="match status" value="1"/>
</dbReference>
<protein>
    <recommendedName>
        <fullName evidence="10">L,D-TPase catalytic domain-containing protein</fullName>
    </recommendedName>
</protein>
<dbReference type="GO" id="GO:0071972">
    <property type="term" value="F:peptidoglycan L,D-transpeptidase activity"/>
    <property type="evidence" value="ECO:0007669"/>
    <property type="project" value="TreeGrafter"/>
</dbReference>
<evidence type="ECO:0000313" key="12">
    <source>
        <dbReference type="Proteomes" id="UP000284219"/>
    </source>
</evidence>
<feature type="domain" description="L,D-TPase catalytic" evidence="10">
    <location>
        <begin position="28"/>
        <end position="137"/>
    </location>
</feature>
<keyword evidence="7 9" id="KW-0573">Peptidoglycan synthesis</keyword>
<dbReference type="GO" id="GO:0016757">
    <property type="term" value="F:glycosyltransferase activity"/>
    <property type="evidence" value="ECO:0007669"/>
    <property type="project" value="UniProtKB-KW"/>
</dbReference>
<keyword evidence="12" id="KW-1185">Reference proteome</keyword>
<evidence type="ECO:0000259" key="10">
    <source>
        <dbReference type="PROSITE" id="PS52029"/>
    </source>
</evidence>
<dbReference type="InterPro" id="IPR036366">
    <property type="entry name" value="PGBDSf"/>
</dbReference>
<dbReference type="InterPro" id="IPR038063">
    <property type="entry name" value="Transpep_catalytic_dom"/>
</dbReference>
<dbReference type="UniPathway" id="UPA00219"/>
<evidence type="ECO:0000256" key="5">
    <source>
        <dbReference type="ARBA" id="ARBA00022801"/>
    </source>
</evidence>
<feature type="active site" description="Proton donor/acceptor" evidence="9">
    <location>
        <position position="97"/>
    </location>
</feature>
<dbReference type="InterPro" id="IPR005490">
    <property type="entry name" value="LD_TPept_cat_dom"/>
</dbReference>
<dbReference type="InterPro" id="IPR036365">
    <property type="entry name" value="PGBD-like_sf"/>
</dbReference>
<dbReference type="OrthoDB" id="9787225at2"/>
<organism evidence="11 12">
    <name type="scientific">Ammoniphilus oxalaticus</name>
    <dbReference type="NCBI Taxonomy" id="66863"/>
    <lineage>
        <taxon>Bacteria</taxon>
        <taxon>Bacillati</taxon>
        <taxon>Bacillota</taxon>
        <taxon>Bacilli</taxon>
        <taxon>Bacillales</taxon>
        <taxon>Paenibacillaceae</taxon>
        <taxon>Aneurinibacillus group</taxon>
        <taxon>Ammoniphilus</taxon>
    </lineage>
</organism>
<dbReference type="RefSeq" id="WP_120190739.1">
    <property type="nucleotide sequence ID" value="NZ_MCHY01000010.1"/>
</dbReference>
<evidence type="ECO:0000256" key="7">
    <source>
        <dbReference type="ARBA" id="ARBA00022984"/>
    </source>
</evidence>
<evidence type="ECO:0000313" key="11">
    <source>
        <dbReference type="EMBL" id="RKD22064.1"/>
    </source>
</evidence>
<dbReference type="GO" id="GO:0005576">
    <property type="term" value="C:extracellular region"/>
    <property type="evidence" value="ECO:0007669"/>
    <property type="project" value="TreeGrafter"/>
</dbReference>
<reference evidence="11 12" key="1">
    <citation type="submission" date="2016-08" db="EMBL/GenBank/DDBJ databases">
        <title>Novel Firmicute Genomes.</title>
        <authorList>
            <person name="Poppleton D.I."/>
            <person name="Gribaldo S."/>
        </authorList>
    </citation>
    <scope>NUCLEOTIDE SEQUENCE [LARGE SCALE GENOMIC DNA]</scope>
    <source>
        <strain evidence="11 12">RAOx-1</strain>
    </source>
</reference>
<dbReference type="GO" id="GO:0071555">
    <property type="term" value="P:cell wall organization"/>
    <property type="evidence" value="ECO:0007669"/>
    <property type="project" value="UniProtKB-UniRule"/>
</dbReference>
<comment type="pathway">
    <text evidence="1 9">Cell wall biogenesis; peptidoglycan biosynthesis.</text>
</comment>
<dbReference type="PANTHER" id="PTHR30582">
    <property type="entry name" value="L,D-TRANSPEPTIDASE"/>
    <property type="match status" value="1"/>
</dbReference>
<keyword evidence="5" id="KW-0378">Hydrolase</keyword>
<dbReference type="InterPro" id="IPR002477">
    <property type="entry name" value="Peptidoglycan-bd-like"/>
</dbReference>
<dbReference type="PANTHER" id="PTHR30582:SF24">
    <property type="entry name" value="L,D-TRANSPEPTIDASE ERFK_SRFK-RELATED"/>
    <property type="match status" value="1"/>
</dbReference>
<evidence type="ECO:0000256" key="4">
    <source>
        <dbReference type="ARBA" id="ARBA00022679"/>
    </source>
</evidence>
<evidence type="ECO:0000256" key="1">
    <source>
        <dbReference type="ARBA" id="ARBA00004752"/>
    </source>
</evidence>
<dbReference type="AlphaFoldDB" id="A0A419SF19"/>
<proteinExistence type="inferred from homology"/>
<comment type="caution">
    <text evidence="11">The sequence shown here is derived from an EMBL/GenBank/DDBJ whole genome shotgun (WGS) entry which is preliminary data.</text>
</comment>
<dbReference type="PROSITE" id="PS52029">
    <property type="entry name" value="LD_TPASE"/>
    <property type="match status" value="1"/>
</dbReference>
<sequence>MRAVIVVFVSCWVALGLPFFTPVSFAEKEIYINLWHRTLQIKENGQVLQSHSIGPGAKNTPTPIGQYKIVRKSKNWGSGFGSRWMEIDVPWGIYGIHGTNKPGLIGRYVSHGCVRMKNKDIEEIYEQIPIGTPVIIDGPLSGHKDITYRILVLGSRGSLVEMVQNRLLAGGYYRGVTHGKFDRATEIAVYLYQKEHDLPQTGQIHYEDLLQMGIIE</sequence>
<keyword evidence="4" id="KW-0808">Transferase</keyword>
<keyword evidence="8 9" id="KW-0961">Cell wall biogenesis/degradation</keyword>
<dbReference type="GO" id="GO:0018104">
    <property type="term" value="P:peptidoglycan-protein cross-linking"/>
    <property type="evidence" value="ECO:0007669"/>
    <property type="project" value="TreeGrafter"/>
</dbReference>
<dbReference type="SUPFAM" id="SSF47090">
    <property type="entry name" value="PGBD-like"/>
    <property type="match status" value="1"/>
</dbReference>
<dbReference type="InterPro" id="IPR050979">
    <property type="entry name" value="LD-transpeptidase"/>
</dbReference>
<dbReference type="Pfam" id="PF01471">
    <property type="entry name" value="PG_binding_1"/>
    <property type="match status" value="1"/>
</dbReference>
<accession>A0A419SF19</accession>
<keyword evidence="6 9" id="KW-0133">Cell shape</keyword>
<evidence type="ECO:0000256" key="6">
    <source>
        <dbReference type="ARBA" id="ARBA00022960"/>
    </source>
</evidence>
<dbReference type="CDD" id="cd16913">
    <property type="entry name" value="YkuD_like"/>
    <property type="match status" value="1"/>
</dbReference>
<dbReference type="GO" id="GO:0008360">
    <property type="term" value="P:regulation of cell shape"/>
    <property type="evidence" value="ECO:0007669"/>
    <property type="project" value="UniProtKB-UniRule"/>
</dbReference>
<gene>
    <name evidence="11" type="ORF">BEP19_13400</name>
</gene>
<evidence type="ECO:0000256" key="8">
    <source>
        <dbReference type="ARBA" id="ARBA00023316"/>
    </source>
</evidence>
<dbReference type="Gene3D" id="1.10.101.10">
    <property type="entry name" value="PGBD-like superfamily/PGBD"/>
    <property type="match status" value="1"/>
</dbReference>
<evidence type="ECO:0000256" key="2">
    <source>
        <dbReference type="ARBA" id="ARBA00005992"/>
    </source>
</evidence>
<feature type="active site" description="Nucleophile" evidence="9">
    <location>
        <position position="113"/>
    </location>
</feature>
<dbReference type="Pfam" id="PF03734">
    <property type="entry name" value="YkuD"/>
    <property type="match status" value="1"/>
</dbReference>
<dbReference type="SUPFAM" id="SSF141523">
    <property type="entry name" value="L,D-transpeptidase catalytic domain-like"/>
    <property type="match status" value="1"/>
</dbReference>
<keyword evidence="3" id="KW-0328">Glycosyltransferase</keyword>